<dbReference type="AlphaFoldDB" id="A0A498II96"/>
<dbReference type="EMBL" id="RDQH01000338">
    <property type="protein sequence ID" value="RXH81747.1"/>
    <property type="molecule type" value="Genomic_DNA"/>
</dbReference>
<keyword evidence="2" id="KW-1185">Reference proteome</keyword>
<accession>A0A498II96</accession>
<dbReference type="Proteomes" id="UP000290289">
    <property type="component" value="Chromosome 12"/>
</dbReference>
<sequence>MPMQPTTYMQQPPMPYMQQPPMPYMQEPPYQVPIYRPEMAAHCLEFPAGGFDEMLAGVGSDVDLSRMLASDIGPQGREGYVPHSGADSVQ</sequence>
<protein>
    <submittedName>
        <fullName evidence="1">Uncharacterized protein</fullName>
    </submittedName>
</protein>
<name>A0A498II96_MALDO</name>
<gene>
    <name evidence="1" type="ORF">DVH24_036088</name>
</gene>
<comment type="caution">
    <text evidence="1">The sequence shown here is derived from an EMBL/GenBank/DDBJ whole genome shotgun (WGS) entry which is preliminary data.</text>
</comment>
<evidence type="ECO:0000313" key="2">
    <source>
        <dbReference type="Proteomes" id="UP000290289"/>
    </source>
</evidence>
<evidence type="ECO:0000313" key="1">
    <source>
        <dbReference type="EMBL" id="RXH81747.1"/>
    </source>
</evidence>
<reference evidence="1 2" key="1">
    <citation type="submission" date="2018-10" db="EMBL/GenBank/DDBJ databases">
        <title>A high-quality apple genome assembly.</title>
        <authorList>
            <person name="Hu J."/>
        </authorList>
    </citation>
    <scope>NUCLEOTIDE SEQUENCE [LARGE SCALE GENOMIC DNA]</scope>
    <source>
        <strain evidence="2">cv. HFTH1</strain>
        <tissue evidence="1">Young leaf</tissue>
    </source>
</reference>
<organism evidence="1 2">
    <name type="scientific">Malus domestica</name>
    <name type="common">Apple</name>
    <name type="synonym">Pyrus malus</name>
    <dbReference type="NCBI Taxonomy" id="3750"/>
    <lineage>
        <taxon>Eukaryota</taxon>
        <taxon>Viridiplantae</taxon>
        <taxon>Streptophyta</taxon>
        <taxon>Embryophyta</taxon>
        <taxon>Tracheophyta</taxon>
        <taxon>Spermatophyta</taxon>
        <taxon>Magnoliopsida</taxon>
        <taxon>eudicotyledons</taxon>
        <taxon>Gunneridae</taxon>
        <taxon>Pentapetalae</taxon>
        <taxon>rosids</taxon>
        <taxon>fabids</taxon>
        <taxon>Rosales</taxon>
        <taxon>Rosaceae</taxon>
        <taxon>Amygdaloideae</taxon>
        <taxon>Maleae</taxon>
        <taxon>Malus</taxon>
    </lineage>
</organism>
<proteinExistence type="predicted"/>